<organism evidence="1">
    <name type="scientific">Salix viminalis</name>
    <name type="common">Common osier</name>
    <name type="synonym">Basket willow</name>
    <dbReference type="NCBI Taxonomy" id="40686"/>
    <lineage>
        <taxon>Eukaryota</taxon>
        <taxon>Viridiplantae</taxon>
        <taxon>Streptophyta</taxon>
        <taxon>Embryophyta</taxon>
        <taxon>Tracheophyta</taxon>
        <taxon>Spermatophyta</taxon>
        <taxon>Magnoliopsida</taxon>
        <taxon>eudicotyledons</taxon>
        <taxon>Gunneridae</taxon>
        <taxon>Pentapetalae</taxon>
        <taxon>rosids</taxon>
        <taxon>fabids</taxon>
        <taxon>Malpighiales</taxon>
        <taxon>Salicaceae</taxon>
        <taxon>Saliceae</taxon>
        <taxon>Salix</taxon>
    </lineage>
</organism>
<accession>A0A6N2NLD7</accession>
<gene>
    <name evidence="1" type="ORF">SVIM_LOCUS501843</name>
</gene>
<protein>
    <submittedName>
        <fullName evidence="1">Uncharacterized protein</fullName>
    </submittedName>
</protein>
<dbReference type="AlphaFoldDB" id="A0A6N2NLD7"/>
<proteinExistence type="predicted"/>
<sequence length="94" mass="10789">MVLLVATTVCSIERGGNEKTTRGKRHWNDCFPRLSCYTAFIFGRTSHFIATRTTNPSHQSRIPFWRRSFEQPGNDSHLSPPDFAFSATRLESRV</sequence>
<reference evidence="1" key="1">
    <citation type="submission" date="2019-03" db="EMBL/GenBank/DDBJ databases">
        <authorList>
            <person name="Mank J."/>
            <person name="Almeida P."/>
        </authorList>
    </citation>
    <scope>NUCLEOTIDE SEQUENCE</scope>
    <source>
        <strain evidence="1">78183</strain>
    </source>
</reference>
<name>A0A6N2NLD7_SALVM</name>
<dbReference type="EMBL" id="CAADRP010002285">
    <property type="protein sequence ID" value="VFU65396.1"/>
    <property type="molecule type" value="Genomic_DNA"/>
</dbReference>
<evidence type="ECO:0000313" key="1">
    <source>
        <dbReference type="EMBL" id="VFU65396.1"/>
    </source>
</evidence>